<evidence type="ECO:0000313" key="2">
    <source>
        <dbReference type="Proteomes" id="UP000010556"/>
    </source>
</evidence>
<sequence length="211" mass="23312">MYERAPRVLRFADGGSTAEHVGPGSYQVPFPKQQAAGGYAPFLSLAARNTIAPNTDEAIPGPAHYNVSEKKKISRLPSVFRMIVPSIPSYGRSYGYHINEDGSIIKHLPPASDITLGPAYYKPQFGFSNATIKYKGIHFGKSLGRLKLPIKSGPGPGQYDIVHCDVQKSYEMSQVQHRYMLPYGFVDKIKYTSFLITTPGDLDKVTDEPDK</sequence>
<keyword evidence="2" id="KW-1185">Reference proteome</keyword>
<gene>
    <name evidence="1" type="ORF">MDA_GLEAN10013582</name>
</gene>
<dbReference type="EMBL" id="KB100319">
    <property type="protein sequence ID" value="ELK37599.1"/>
    <property type="molecule type" value="Genomic_DNA"/>
</dbReference>
<evidence type="ECO:0000313" key="1">
    <source>
        <dbReference type="EMBL" id="ELK37599.1"/>
    </source>
</evidence>
<dbReference type="Pfam" id="PF07004">
    <property type="entry name" value="SHIPPO-rpt"/>
    <property type="match status" value="2"/>
</dbReference>
<dbReference type="Proteomes" id="UP000010556">
    <property type="component" value="Unassembled WGS sequence"/>
</dbReference>
<accession>L5MG65</accession>
<dbReference type="InterPro" id="IPR010736">
    <property type="entry name" value="SHIPPO-rpt"/>
</dbReference>
<reference evidence="2" key="1">
    <citation type="journal article" date="2013" name="Science">
        <title>Comparative analysis of bat genomes provides insight into the evolution of flight and immunity.</title>
        <authorList>
            <person name="Zhang G."/>
            <person name="Cowled C."/>
            <person name="Shi Z."/>
            <person name="Huang Z."/>
            <person name="Bishop-Lilly K.A."/>
            <person name="Fang X."/>
            <person name="Wynne J.W."/>
            <person name="Xiong Z."/>
            <person name="Baker M.L."/>
            <person name="Zhao W."/>
            <person name="Tachedjian M."/>
            <person name="Zhu Y."/>
            <person name="Zhou P."/>
            <person name="Jiang X."/>
            <person name="Ng J."/>
            <person name="Yang L."/>
            <person name="Wu L."/>
            <person name="Xiao J."/>
            <person name="Feng Y."/>
            <person name="Chen Y."/>
            <person name="Sun X."/>
            <person name="Zhang Y."/>
            <person name="Marsh G.A."/>
            <person name="Crameri G."/>
            <person name="Broder C.C."/>
            <person name="Frey K.G."/>
            <person name="Wang L.F."/>
            <person name="Wang J."/>
        </authorList>
    </citation>
    <scope>NUCLEOTIDE SEQUENCE [LARGE SCALE GENOMIC DNA]</scope>
</reference>
<name>L5MG65_MYODS</name>
<protein>
    <submittedName>
        <fullName evidence="1">Uncharacterized protein</fullName>
    </submittedName>
</protein>
<dbReference type="AlphaFoldDB" id="L5MG65"/>
<organism evidence="1 2">
    <name type="scientific">Myotis davidii</name>
    <name type="common">David's myotis</name>
    <dbReference type="NCBI Taxonomy" id="225400"/>
    <lineage>
        <taxon>Eukaryota</taxon>
        <taxon>Metazoa</taxon>
        <taxon>Chordata</taxon>
        <taxon>Craniata</taxon>
        <taxon>Vertebrata</taxon>
        <taxon>Euteleostomi</taxon>
        <taxon>Mammalia</taxon>
        <taxon>Eutheria</taxon>
        <taxon>Laurasiatheria</taxon>
        <taxon>Chiroptera</taxon>
        <taxon>Yangochiroptera</taxon>
        <taxon>Vespertilionidae</taxon>
        <taxon>Myotis</taxon>
    </lineage>
</organism>
<proteinExistence type="predicted"/>